<gene>
    <name evidence="1" type="ORF">CHC_T00000506001</name>
</gene>
<organism evidence="1 2">
    <name type="scientific">Chondrus crispus</name>
    <name type="common">Carrageen Irish moss</name>
    <name type="synonym">Polymorpha crispa</name>
    <dbReference type="NCBI Taxonomy" id="2769"/>
    <lineage>
        <taxon>Eukaryota</taxon>
        <taxon>Rhodophyta</taxon>
        <taxon>Florideophyceae</taxon>
        <taxon>Rhodymeniophycidae</taxon>
        <taxon>Gigartinales</taxon>
        <taxon>Gigartinaceae</taxon>
        <taxon>Chondrus</taxon>
    </lineage>
</organism>
<keyword evidence="2" id="KW-1185">Reference proteome</keyword>
<dbReference type="KEGG" id="ccp:CHC_T00000506001"/>
<dbReference type="AlphaFoldDB" id="R7QKU9"/>
<evidence type="ECO:0000313" key="1">
    <source>
        <dbReference type="EMBL" id="CDF37995.1"/>
    </source>
</evidence>
<name>R7QKU9_CHOCR</name>
<evidence type="ECO:0000313" key="2">
    <source>
        <dbReference type="Proteomes" id="UP000012073"/>
    </source>
</evidence>
<protein>
    <submittedName>
        <fullName evidence="1">Uncharacterized protein</fullName>
    </submittedName>
</protein>
<dbReference type="Proteomes" id="UP000012073">
    <property type="component" value="Unassembled WGS sequence"/>
</dbReference>
<dbReference type="EMBL" id="HG001891">
    <property type="protein sequence ID" value="CDF37995.1"/>
    <property type="molecule type" value="Genomic_DNA"/>
</dbReference>
<reference evidence="2" key="1">
    <citation type="journal article" date="2013" name="Proc. Natl. Acad. Sci. U.S.A.">
        <title>Genome structure and metabolic features in the red seaweed Chondrus crispus shed light on evolution of the Archaeplastida.</title>
        <authorList>
            <person name="Collen J."/>
            <person name="Porcel B."/>
            <person name="Carre W."/>
            <person name="Ball S.G."/>
            <person name="Chaparro C."/>
            <person name="Tonon T."/>
            <person name="Barbeyron T."/>
            <person name="Michel G."/>
            <person name="Noel B."/>
            <person name="Valentin K."/>
            <person name="Elias M."/>
            <person name="Artiguenave F."/>
            <person name="Arun A."/>
            <person name="Aury J.M."/>
            <person name="Barbosa-Neto J.F."/>
            <person name="Bothwell J.H."/>
            <person name="Bouget F.Y."/>
            <person name="Brillet L."/>
            <person name="Cabello-Hurtado F."/>
            <person name="Capella-Gutierrez S."/>
            <person name="Charrier B."/>
            <person name="Cladiere L."/>
            <person name="Cock J.M."/>
            <person name="Coelho S.M."/>
            <person name="Colleoni C."/>
            <person name="Czjzek M."/>
            <person name="Da Silva C."/>
            <person name="Delage L."/>
            <person name="Denoeud F."/>
            <person name="Deschamps P."/>
            <person name="Dittami S.M."/>
            <person name="Gabaldon T."/>
            <person name="Gachon C.M."/>
            <person name="Groisillier A."/>
            <person name="Herve C."/>
            <person name="Jabbari K."/>
            <person name="Katinka M."/>
            <person name="Kloareg B."/>
            <person name="Kowalczyk N."/>
            <person name="Labadie K."/>
            <person name="Leblanc C."/>
            <person name="Lopez P.J."/>
            <person name="McLachlan D.H."/>
            <person name="Meslet-Cladiere L."/>
            <person name="Moustafa A."/>
            <person name="Nehr Z."/>
            <person name="Nyvall Collen P."/>
            <person name="Panaud O."/>
            <person name="Partensky F."/>
            <person name="Poulain J."/>
            <person name="Rensing S.A."/>
            <person name="Rousvoal S."/>
            <person name="Samson G."/>
            <person name="Symeonidi A."/>
            <person name="Weissenbach J."/>
            <person name="Zambounis A."/>
            <person name="Wincker P."/>
            <person name="Boyen C."/>
        </authorList>
    </citation>
    <scope>NUCLEOTIDE SEQUENCE [LARGE SCALE GENOMIC DNA]</scope>
    <source>
        <strain evidence="2">cv. Stackhouse</strain>
    </source>
</reference>
<dbReference type="RefSeq" id="XP_005717864.1">
    <property type="nucleotide sequence ID" value="XM_005717807.1"/>
</dbReference>
<accession>R7QKU9</accession>
<dbReference type="Gramene" id="CDF37995">
    <property type="protein sequence ID" value="CDF37995"/>
    <property type="gene ID" value="CHC_T00000506001"/>
</dbReference>
<proteinExistence type="predicted"/>
<sequence length="175" mass="18950">MLVSLKRSASALDHPLQCTPNLPFSHADPPTSSLVLLPRFPRGVRGQQVRHRVLVWSATVANDDARHGVGGMGRFVSTVAIADALNRRISRLPHIGDLQSNLAVMPDTSPFRVEGSHTGMASCAYQHGVKQIPDGLETLLLCPYDQLLTHLRWCVRSSGLVCPDSCQSVPPDGKA</sequence>
<dbReference type="GeneID" id="17325583"/>